<evidence type="ECO:0000256" key="2">
    <source>
        <dbReference type="ARBA" id="ARBA00022729"/>
    </source>
</evidence>
<keyword evidence="2" id="KW-0732">Signal</keyword>
<dbReference type="GO" id="GO:0016020">
    <property type="term" value="C:membrane"/>
    <property type="evidence" value="ECO:0007669"/>
    <property type="project" value="UniProtKB-SubCell"/>
</dbReference>
<keyword evidence="4" id="KW-0325">Glycoprotein</keyword>
<keyword evidence="3 5" id="KW-0472">Membrane</keyword>
<evidence type="ECO:0000313" key="6">
    <source>
        <dbReference type="EMBL" id="KAF0046685.1"/>
    </source>
</evidence>
<keyword evidence="5" id="KW-0812">Transmembrane</keyword>
<accession>A0A6A4TMY8</accession>
<dbReference type="EMBL" id="VEVO01000001">
    <property type="protein sequence ID" value="KAF0046685.1"/>
    <property type="molecule type" value="Genomic_DNA"/>
</dbReference>
<reference evidence="6 7" key="1">
    <citation type="submission" date="2019-06" db="EMBL/GenBank/DDBJ databases">
        <title>Draft genomes of female and male turbot (Scophthalmus maximus).</title>
        <authorList>
            <person name="Xu H."/>
            <person name="Xu X.-W."/>
            <person name="Shao C."/>
            <person name="Chen S."/>
        </authorList>
    </citation>
    <scope>NUCLEOTIDE SEQUENCE [LARGE SCALE GENOMIC DNA]</scope>
    <source>
        <strain evidence="6">Ysfricsl-2016a</strain>
        <tissue evidence="6">Blood</tissue>
    </source>
</reference>
<dbReference type="PANTHER" id="PTHR12080:SF80">
    <property type="entry name" value="IMMUNOGLOBULIN V-SET DOMAIN-CONTAINING PROTEIN"/>
    <property type="match status" value="1"/>
</dbReference>
<sequence>MQQADSGLYSAFFGEDEDELVGEYSVTVQDPVSPVELTVEFASNSSDSCILTVTCCTRVSDHINSILRCVNSTCSLNGGEMSKVTSFGASLKVYLVDGTITCSHSNEVSSSIKVMEEVQQFCQTDAVGNVVPNEAIIIVPAVTSAVIGAVALSLCFFIKWKIKSCKHTVDDVPQKGENESTAVLKGKIKTLTDDASDIGNRNSETFSVDLMNYSLHLRNMQQADSGLYSAWINVDKDQCVGEYNVTVQDPVSPVELTVDYVSNSSDSCNLAVTCSTRDSHHINNLFTCDSKNCSHEEGGERSKVTTSGASLRVYLGDDSSIVCEHSNQVSSAKNNSMIEHFCPKMAYLIGKQVIIIVIVVAIIIVIAAAVFYHQKKRKNKCVDMENTVYDILQDNVTAQTVNRKPSDDASGLSPTTTYCLVGHHTGSTGSSGTTGATKSRDKPLPESLYAEMKFWLVKAAHSYNPGDFFSLIRFAAPLDIHKCSFDNKGGNIYERLRGEPLGGDSVVPAGGDATG</sequence>
<protein>
    <recommendedName>
        <fullName evidence="8">SLAM family member 9-like</fullName>
    </recommendedName>
</protein>
<evidence type="ECO:0000313" key="7">
    <source>
        <dbReference type="Proteomes" id="UP000438429"/>
    </source>
</evidence>
<evidence type="ECO:0008006" key="8">
    <source>
        <dbReference type="Google" id="ProtNLM"/>
    </source>
</evidence>
<keyword evidence="5" id="KW-1133">Transmembrane helix</keyword>
<name>A0A6A4TMY8_SCOMX</name>
<dbReference type="PANTHER" id="PTHR12080">
    <property type="entry name" value="SIGNALING LYMPHOCYTIC ACTIVATION MOLECULE"/>
    <property type="match status" value="1"/>
</dbReference>
<dbReference type="InterPro" id="IPR015631">
    <property type="entry name" value="CD2/SLAM_rcpt"/>
</dbReference>
<feature type="transmembrane region" description="Helical" evidence="5">
    <location>
        <begin position="353"/>
        <end position="372"/>
    </location>
</feature>
<proteinExistence type="predicted"/>
<dbReference type="Proteomes" id="UP000438429">
    <property type="component" value="Unassembled WGS sequence"/>
</dbReference>
<dbReference type="AlphaFoldDB" id="A0A6A4TMY8"/>
<evidence type="ECO:0000256" key="1">
    <source>
        <dbReference type="ARBA" id="ARBA00004370"/>
    </source>
</evidence>
<evidence type="ECO:0000256" key="4">
    <source>
        <dbReference type="ARBA" id="ARBA00023180"/>
    </source>
</evidence>
<organism evidence="6 7">
    <name type="scientific">Scophthalmus maximus</name>
    <name type="common">Turbot</name>
    <name type="synonym">Psetta maxima</name>
    <dbReference type="NCBI Taxonomy" id="52904"/>
    <lineage>
        <taxon>Eukaryota</taxon>
        <taxon>Metazoa</taxon>
        <taxon>Chordata</taxon>
        <taxon>Craniata</taxon>
        <taxon>Vertebrata</taxon>
        <taxon>Euteleostomi</taxon>
        <taxon>Actinopterygii</taxon>
        <taxon>Neopterygii</taxon>
        <taxon>Teleostei</taxon>
        <taxon>Neoteleostei</taxon>
        <taxon>Acanthomorphata</taxon>
        <taxon>Carangaria</taxon>
        <taxon>Pleuronectiformes</taxon>
        <taxon>Pleuronectoidei</taxon>
        <taxon>Scophthalmidae</taxon>
        <taxon>Scophthalmus</taxon>
    </lineage>
</organism>
<feature type="transmembrane region" description="Helical" evidence="5">
    <location>
        <begin position="135"/>
        <end position="158"/>
    </location>
</feature>
<evidence type="ECO:0000256" key="5">
    <source>
        <dbReference type="SAM" id="Phobius"/>
    </source>
</evidence>
<comment type="caution">
    <text evidence="6">The sequence shown here is derived from an EMBL/GenBank/DDBJ whole genome shotgun (WGS) entry which is preliminary data.</text>
</comment>
<dbReference type="Gene3D" id="2.60.40.10">
    <property type="entry name" value="Immunoglobulins"/>
    <property type="match status" value="1"/>
</dbReference>
<comment type="subcellular location">
    <subcellularLocation>
        <location evidence="1">Membrane</location>
    </subcellularLocation>
</comment>
<gene>
    <name evidence="6" type="ORF">F2P81_000318</name>
</gene>
<evidence type="ECO:0000256" key="3">
    <source>
        <dbReference type="ARBA" id="ARBA00023136"/>
    </source>
</evidence>
<dbReference type="InterPro" id="IPR013783">
    <property type="entry name" value="Ig-like_fold"/>
</dbReference>